<dbReference type="EMBL" id="BSYO01000035">
    <property type="protein sequence ID" value="GMH29099.1"/>
    <property type="molecule type" value="Genomic_DNA"/>
</dbReference>
<dbReference type="Gene3D" id="3.40.30.10">
    <property type="entry name" value="Glutaredoxin"/>
    <property type="match status" value="1"/>
</dbReference>
<dbReference type="Pfam" id="PF00462">
    <property type="entry name" value="Glutaredoxin"/>
    <property type="match status" value="1"/>
</dbReference>
<reference evidence="3" key="1">
    <citation type="submission" date="2023-05" db="EMBL/GenBank/DDBJ databases">
        <title>Nepenthes gracilis genome sequencing.</title>
        <authorList>
            <person name="Fukushima K."/>
        </authorList>
    </citation>
    <scope>NUCLEOTIDE SEQUENCE</scope>
    <source>
        <strain evidence="3">SING2019-196</strain>
    </source>
</reference>
<organism evidence="3 4">
    <name type="scientific">Nepenthes gracilis</name>
    <name type="common">Slender pitcher plant</name>
    <dbReference type="NCBI Taxonomy" id="150966"/>
    <lineage>
        <taxon>Eukaryota</taxon>
        <taxon>Viridiplantae</taxon>
        <taxon>Streptophyta</taxon>
        <taxon>Embryophyta</taxon>
        <taxon>Tracheophyta</taxon>
        <taxon>Spermatophyta</taxon>
        <taxon>Magnoliopsida</taxon>
        <taxon>eudicotyledons</taxon>
        <taxon>Gunneridae</taxon>
        <taxon>Pentapetalae</taxon>
        <taxon>Caryophyllales</taxon>
        <taxon>Nepenthaceae</taxon>
        <taxon>Nepenthes</taxon>
    </lineage>
</organism>
<dbReference type="InterPro" id="IPR036249">
    <property type="entry name" value="Thioredoxin-like_sf"/>
</dbReference>
<dbReference type="PANTHER" id="PTHR45669">
    <property type="entry name" value="GLUTAREDOXIN DOMAIN-CONTAINING CYSTEINE-RICH PROTEIN CG12206-RELATED"/>
    <property type="match status" value="1"/>
</dbReference>
<dbReference type="PANTHER" id="PTHR45669:SF14">
    <property type="entry name" value="EMB|CAB81925.1-RELATED"/>
    <property type="match status" value="1"/>
</dbReference>
<gene>
    <name evidence="3" type="ORF">Nepgr_030942</name>
</gene>
<feature type="domain" description="Glutaredoxin" evidence="2">
    <location>
        <begin position="112"/>
        <end position="163"/>
    </location>
</feature>
<name>A0AAD3Y6J9_NEPGR</name>
<keyword evidence="4" id="KW-1185">Reference proteome</keyword>
<protein>
    <recommendedName>
        <fullName evidence="2">Glutaredoxin domain-containing protein</fullName>
    </recommendedName>
</protein>
<feature type="compositionally biased region" description="Polar residues" evidence="1">
    <location>
        <begin position="183"/>
        <end position="192"/>
    </location>
</feature>
<accession>A0AAD3Y6J9</accession>
<dbReference type="AlphaFoldDB" id="A0AAD3Y6J9"/>
<evidence type="ECO:0000313" key="3">
    <source>
        <dbReference type="EMBL" id="GMH29099.1"/>
    </source>
</evidence>
<sequence length="192" mass="21718">MKGDEGGFVKRSMSILPIKRRTVLECRYPEKLSLPQHITTKHEMELHEELAKRKEENGSNTEASGGMTGTLALEERQASQAAEFSSDLTMDEITAYLSEFEEKCPPGGGDSVVIYTTSLRGIWKTFEDCRSVKFLLDSFKVVYFERDVSMDLELREEMWTVLGTESSLRGFSSEEDISEGPTRWSTYTSKAS</sequence>
<dbReference type="Proteomes" id="UP001279734">
    <property type="component" value="Unassembled WGS sequence"/>
</dbReference>
<evidence type="ECO:0000259" key="2">
    <source>
        <dbReference type="Pfam" id="PF00462"/>
    </source>
</evidence>
<proteinExistence type="predicted"/>
<evidence type="ECO:0000313" key="4">
    <source>
        <dbReference type="Proteomes" id="UP001279734"/>
    </source>
</evidence>
<dbReference type="InterPro" id="IPR002109">
    <property type="entry name" value="Glutaredoxin"/>
</dbReference>
<dbReference type="SUPFAM" id="SSF52833">
    <property type="entry name" value="Thioredoxin-like"/>
    <property type="match status" value="1"/>
</dbReference>
<evidence type="ECO:0000256" key="1">
    <source>
        <dbReference type="SAM" id="MobiDB-lite"/>
    </source>
</evidence>
<feature type="region of interest" description="Disordered" evidence="1">
    <location>
        <begin position="172"/>
        <end position="192"/>
    </location>
</feature>
<comment type="caution">
    <text evidence="3">The sequence shown here is derived from an EMBL/GenBank/DDBJ whole genome shotgun (WGS) entry which is preliminary data.</text>
</comment>